<reference evidence="1 2" key="1">
    <citation type="submission" date="2016-01" db="EMBL/GenBank/DDBJ databases">
        <title>The new phylogeny of the genus Mycobacterium.</title>
        <authorList>
            <person name="Tarcisio F."/>
            <person name="Conor M."/>
            <person name="Antonella G."/>
            <person name="Elisabetta G."/>
            <person name="Giulia F.S."/>
            <person name="Sara T."/>
            <person name="Anna F."/>
            <person name="Clotilde B."/>
            <person name="Roberto B."/>
            <person name="Veronica D.S."/>
            <person name="Fabio R."/>
            <person name="Monica P."/>
            <person name="Olivier J."/>
            <person name="Enrico T."/>
            <person name="Nicola S."/>
        </authorList>
    </citation>
    <scope>NUCLEOTIDE SEQUENCE [LARGE SCALE GENOMIC DNA]</scope>
    <source>
        <strain evidence="1 2">DSM 44572</strain>
    </source>
</reference>
<gene>
    <name evidence="1" type="ORF">AWC19_19920</name>
</gene>
<evidence type="ECO:0000313" key="1">
    <source>
        <dbReference type="EMBL" id="ORW17945.1"/>
    </source>
</evidence>
<sequence length="257" mass="26392">MAGQPDPPDPPDVIAARYAAAAKKAVNAVAQVGIDAFDKVNGPPGPQPPYQPADAIDSMAQLAGAALAGTVSIARVALQVQWDRRILLVADNIASIVGAGLNDVLGVAQDAAQKINTNSYKQQGLVDSAIKLASIGALRGAEIMETAIAGPGAYADPIIKRPFVFTPAKNIDATLAVTKLVRTLDGTDIKSLVTFDPPAGVLPANEQDFTLVINTAGLPSGAYQGTVTATDAGAPPNNVRTFDITVLIPETTDPPEP</sequence>
<name>A0A1X1Z3T3_9MYCO</name>
<dbReference type="AlphaFoldDB" id="A0A1X1Z3T3"/>
<evidence type="ECO:0000313" key="2">
    <source>
        <dbReference type="Proteomes" id="UP000193529"/>
    </source>
</evidence>
<dbReference type="EMBL" id="LQPJ01000142">
    <property type="protein sequence ID" value="ORW17945.1"/>
    <property type="molecule type" value="Genomic_DNA"/>
</dbReference>
<protein>
    <submittedName>
        <fullName evidence="1">Uncharacterized protein</fullName>
    </submittedName>
</protein>
<keyword evidence="2" id="KW-1185">Reference proteome</keyword>
<accession>A0A1X1Z3T3</accession>
<proteinExistence type="predicted"/>
<comment type="caution">
    <text evidence="1">The sequence shown here is derived from an EMBL/GenBank/DDBJ whole genome shotgun (WGS) entry which is preliminary data.</text>
</comment>
<dbReference type="STRING" id="153971.AWC19_19920"/>
<dbReference type="Proteomes" id="UP000193529">
    <property type="component" value="Unassembled WGS sequence"/>
</dbReference>
<organism evidence="1 2">
    <name type="scientific">Mycobacterium palustre</name>
    <dbReference type="NCBI Taxonomy" id="153971"/>
    <lineage>
        <taxon>Bacteria</taxon>
        <taxon>Bacillati</taxon>
        <taxon>Actinomycetota</taxon>
        <taxon>Actinomycetes</taxon>
        <taxon>Mycobacteriales</taxon>
        <taxon>Mycobacteriaceae</taxon>
        <taxon>Mycobacterium</taxon>
        <taxon>Mycobacterium simiae complex</taxon>
    </lineage>
</organism>